<dbReference type="GO" id="GO:0009089">
    <property type="term" value="P:lysine biosynthetic process via diaminopimelate"/>
    <property type="evidence" value="ECO:0007669"/>
    <property type="project" value="InterPro"/>
</dbReference>
<evidence type="ECO:0000256" key="15">
    <source>
        <dbReference type="ARBA" id="ARBA00023136"/>
    </source>
</evidence>
<comment type="pathway">
    <text evidence="3">Amino-acid biosynthesis; L-lysine biosynthesis via DAP pathway; (S)-tetrahydrodipicolinate from L-aspartate: step 2/4.</text>
</comment>
<keyword evidence="14" id="KW-0342">GTP-binding</keyword>
<dbReference type="GO" id="GO:0005525">
    <property type="term" value="F:GTP binding"/>
    <property type="evidence" value="ECO:0007669"/>
    <property type="project" value="UniProtKB-KW"/>
</dbReference>
<dbReference type="Gene3D" id="3.40.50.300">
    <property type="entry name" value="P-loop containing nucleotide triphosphate hydrolases"/>
    <property type="match status" value="1"/>
</dbReference>
<dbReference type="NCBIfam" id="TIGR01296">
    <property type="entry name" value="asd_B"/>
    <property type="match status" value="1"/>
</dbReference>
<dbReference type="InterPro" id="IPR007685">
    <property type="entry name" value="RelA_SpoT"/>
</dbReference>
<dbReference type="GO" id="GO:0016020">
    <property type="term" value="C:membrane"/>
    <property type="evidence" value="ECO:0007669"/>
    <property type="project" value="UniProtKB-SubCell"/>
</dbReference>
<dbReference type="InterPro" id="IPR042101">
    <property type="entry name" value="SRP54_N_sf"/>
</dbReference>
<comment type="catalytic activity">
    <reaction evidence="19">
        <text>L-aspartate 4-semialdehyde + phosphate + NADP(+) = 4-phospho-L-aspartate + NADPH + H(+)</text>
        <dbReference type="Rhea" id="RHEA:24284"/>
        <dbReference type="ChEBI" id="CHEBI:15378"/>
        <dbReference type="ChEBI" id="CHEBI:43474"/>
        <dbReference type="ChEBI" id="CHEBI:57535"/>
        <dbReference type="ChEBI" id="CHEBI:57783"/>
        <dbReference type="ChEBI" id="CHEBI:58349"/>
        <dbReference type="ChEBI" id="CHEBI:537519"/>
        <dbReference type="EC" id="1.2.1.11"/>
    </reaction>
</comment>
<feature type="domain" description="TGS" evidence="21">
    <location>
        <begin position="730"/>
        <end position="793"/>
    </location>
</feature>
<evidence type="ECO:0000313" key="22">
    <source>
        <dbReference type="EMBL" id="KAK3604266.1"/>
    </source>
</evidence>
<keyword evidence="13" id="KW-0560">Oxidoreductase</keyword>
<evidence type="ECO:0000256" key="7">
    <source>
        <dbReference type="ARBA" id="ARBA00013120"/>
    </source>
</evidence>
<evidence type="ECO:0000256" key="16">
    <source>
        <dbReference type="ARBA" id="ARBA00023154"/>
    </source>
</evidence>
<dbReference type="AlphaFoldDB" id="A0AAE0T5S4"/>
<dbReference type="HAMAP" id="MF_02121">
    <property type="entry name" value="ASADH"/>
    <property type="match status" value="1"/>
</dbReference>
<evidence type="ECO:0000256" key="6">
    <source>
        <dbReference type="ARBA" id="ARBA00011738"/>
    </source>
</evidence>
<evidence type="ECO:0000256" key="14">
    <source>
        <dbReference type="ARBA" id="ARBA00023134"/>
    </source>
</evidence>
<dbReference type="Pfam" id="PF13328">
    <property type="entry name" value="HD_4"/>
    <property type="match status" value="1"/>
</dbReference>
<dbReference type="Gene3D" id="1.10.3210.10">
    <property type="entry name" value="Hypothetical protein af1432"/>
    <property type="match status" value="1"/>
</dbReference>
<dbReference type="InterPro" id="IPR000897">
    <property type="entry name" value="SRP54_GTPase_dom"/>
</dbReference>
<evidence type="ECO:0000256" key="11">
    <source>
        <dbReference type="ARBA" id="ARBA00022857"/>
    </source>
</evidence>
<dbReference type="GO" id="GO:0015969">
    <property type="term" value="P:guanosine tetraphosphate metabolic process"/>
    <property type="evidence" value="ECO:0007669"/>
    <property type="project" value="InterPro"/>
</dbReference>
<dbReference type="InterPro" id="IPR003593">
    <property type="entry name" value="AAA+_ATPase"/>
</dbReference>
<dbReference type="GO" id="GO:0009097">
    <property type="term" value="P:isoleucine biosynthetic process"/>
    <property type="evidence" value="ECO:0007669"/>
    <property type="project" value="InterPro"/>
</dbReference>
<dbReference type="SUPFAM" id="SSF51735">
    <property type="entry name" value="NAD(P)-binding Rossmann-fold domains"/>
    <property type="match status" value="1"/>
</dbReference>
<dbReference type="Pfam" id="PF01118">
    <property type="entry name" value="Semialdhyde_dh"/>
    <property type="match status" value="1"/>
</dbReference>
<dbReference type="SUPFAM" id="SSF47364">
    <property type="entry name" value="Domain of the SRP/SRP receptor G-proteins"/>
    <property type="match status" value="1"/>
</dbReference>
<dbReference type="GO" id="GO:0004073">
    <property type="term" value="F:aspartate-semialdehyde dehydrogenase activity"/>
    <property type="evidence" value="ECO:0007669"/>
    <property type="project" value="UniProtKB-EC"/>
</dbReference>
<name>A0AAE0T5S4_9BIVA</name>
<dbReference type="Proteomes" id="UP001195483">
    <property type="component" value="Unassembled WGS sequence"/>
</dbReference>
<dbReference type="Gene3D" id="3.10.20.30">
    <property type="match status" value="1"/>
</dbReference>
<dbReference type="InterPro" id="IPR000319">
    <property type="entry name" value="Asp-semialdehyde_DH_CS"/>
</dbReference>
<evidence type="ECO:0000256" key="17">
    <source>
        <dbReference type="ARBA" id="ARBA00023167"/>
    </source>
</evidence>
<dbReference type="InterPro" id="IPR036225">
    <property type="entry name" value="SRP/SRP_N"/>
</dbReference>
<dbReference type="CDD" id="cd00077">
    <property type="entry name" value="HDc"/>
    <property type="match status" value="1"/>
</dbReference>
<comment type="similarity">
    <text evidence="5">Belongs to the aspartate-semialdehyde dehydrogenase family.</text>
</comment>
<comment type="subcellular location">
    <subcellularLocation>
        <location evidence="1">Membrane</location>
        <topology evidence="1">Peripheral membrane protein</topology>
    </subcellularLocation>
</comment>
<dbReference type="NCBIfam" id="NF011456">
    <property type="entry name" value="PRK14874.1"/>
    <property type="match status" value="1"/>
</dbReference>
<dbReference type="PROSITE" id="PS01103">
    <property type="entry name" value="ASD"/>
    <property type="match status" value="1"/>
</dbReference>
<dbReference type="SMART" id="SM00963">
    <property type="entry name" value="SRP54_N"/>
    <property type="match status" value="1"/>
</dbReference>
<dbReference type="EC" id="1.2.1.11" evidence="7"/>
<evidence type="ECO:0000256" key="1">
    <source>
        <dbReference type="ARBA" id="ARBA00004170"/>
    </source>
</evidence>
<dbReference type="Pfam" id="PF00448">
    <property type="entry name" value="SRP54"/>
    <property type="match status" value="1"/>
</dbReference>
<keyword evidence="12" id="KW-0220">Diaminopimelate biosynthesis</keyword>
<dbReference type="SMART" id="SM00954">
    <property type="entry name" value="RelA_SpoT"/>
    <property type="match status" value="1"/>
</dbReference>
<dbReference type="SMART" id="SM00962">
    <property type="entry name" value="SRP54"/>
    <property type="match status" value="1"/>
</dbReference>
<dbReference type="PROSITE" id="PS51880">
    <property type="entry name" value="TGS"/>
    <property type="match status" value="1"/>
</dbReference>
<dbReference type="GO" id="GO:0006614">
    <property type="term" value="P:SRP-dependent cotranslational protein targeting to membrane"/>
    <property type="evidence" value="ECO:0007669"/>
    <property type="project" value="InterPro"/>
</dbReference>
<reference evidence="22" key="2">
    <citation type="journal article" date="2021" name="Genome Biol. Evol.">
        <title>Developing a high-quality reference genome for a parasitic bivalve with doubly uniparental inheritance (Bivalvia: Unionida).</title>
        <authorList>
            <person name="Smith C.H."/>
        </authorList>
    </citation>
    <scope>NUCLEOTIDE SEQUENCE</scope>
    <source>
        <strain evidence="22">CHS0354</strain>
        <tissue evidence="22">Mantle</tissue>
    </source>
</reference>
<dbReference type="SUPFAM" id="SSF55347">
    <property type="entry name" value="Glyceraldehyde-3-phosphate dehydrogenase-like, C-terminal domain"/>
    <property type="match status" value="1"/>
</dbReference>
<evidence type="ECO:0000256" key="4">
    <source>
        <dbReference type="ARBA" id="ARBA00005097"/>
    </source>
</evidence>
<dbReference type="GO" id="GO:0046983">
    <property type="term" value="F:protein dimerization activity"/>
    <property type="evidence" value="ECO:0007669"/>
    <property type="project" value="InterPro"/>
</dbReference>
<dbReference type="InterPro" id="IPR027417">
    <property type="entry name" value="P-loop_NTPase"/>
</dbReference>
<dbReference type="SUPFAM" id="SSF81301">
    <property type="entry name" value="Nucleotidyltransferase"/>
    <property type="match status" value="1"/>
</dbReference>
<keyword evidence="11" id="KW-0521">NADP</keyword>
<comment type="caution">
    <text evidence="22">The sequence shown here is derived from an EMBL/GenBank/DDBJ whole genome shotgun (WGS) entry which is preliminary data.</text>
</comment>
<dbReference type="GO" id="GO:0050661">
    <property type="term" value="F:NADP binding"/>
    <property type="evidence" value="ECO:0007669"/>
    <property type="project" value="InterPro"/>
</dbReference>
<accession>A0AAE0T5S4</accession>
<dbReference type="CDD" id="cd18131">
    <property type="entry name" value="ASADH_C_bac_euk_like"/>
    <property type="match status" value="1"/>
</dbReference>
<dbReference type="InterPro" id="IPR012280">
    <property type="entry name" value="Semialdhyde_DH_dimer_dom"/>
</dbReference>
<keyword evidence="17" id="KW-0486">Methionine biosynthesis</keyword>
<dbReference type="Gene3D" id="1.20.120.140">
    <property type="entry name" value="Signal recognition particle SRP54, nucleotide-binding domain"/>
    <property type="match status" value="1"/>
</dbReference>
<dbReference type="InterPro" id="IPR012080">
    <property type="entry name" value="Asp_semialdehyde_DH"/>
</dbReference>
<dbReference type="InterPro" id="IPR003607">
    <property type="entry name" value="HD/PDEase_dom"/>
</dbReference>
<dbReference type="GO" id="GO:0019877">
    <property type="term" value="P:diaminopimelate biosynthetic process"/>
    <property type="evidence" value="ECO:0007669"/>
    <property type="project" value="UniProtKB-KW"/>
</dbReference>
<reference evidence="22" key="1">
    <citation type="journal article" date="2021" name="Genome Biol. Evol.">
        <title>A High-Quality Reference Genome for a Parasitic Bivalve with Doubly Uniparental Inheritance (Bivalvia: Unionida).</title>
        <authorList>
            <person name="Smith C.H."/>
        </authorList>
    </citation>
    <scope>NUCLEOTIDE SEQUENCE</scope>
    <source>
        <strain evidence="22">CHS0354</strain>
    </source>
</reference>
<dbReference type="Pfam" id="PF02881">
    <property type="entry name" value="SRP54_N"/>
    <property type="match status" value="1"/>
</dbReference>
<dbReference type="SMART" id="SM00859">
    <property type="entry name" value="Semialdhyde_dh"/>
    <property type="match status" value="1"/>
</dbReference>
<dbReference type="SUPFAM" id="SSF52540">
    <property type="entry name" value="P-loop containing nucleoside triphosphate hydrolases"/>
    <property type="match status" value="1"/>
</dbReference>
<keyword evidence="9" id="KW-0791">Threonine biosynthesis</keyword>
<evidence type="ECO:0000256" key="3">
    <source>
        <dbReference type="ARBA" id="ARBA00005076"/>
    </source>
</evidence>
<dbReference type="Gene3D" id="3.40.50.720">
    <property type="entry name" value="NAD(P)-binding Rossmann-like Domain"/>
    <property type="match status" value="1"/>
</dbReference>
<dbReference type="InterPro" id="IPR012676">
    <property type="entry name" value="TGS-like"/>
</dbReference>
<organism evidence="22 23">
    <name type="scientific">Potamilus streckersoni</name>
    <dbReference type="NCBI Taxonomy" id="2493646"/>
    <lineage>
        <taxon>Eukaryota</taxon>
        <taxon>Metazoa</taxon>
        <taxon>Spiralia</taxon>
        <taxon>Lophotrochozoa</taxon>
        <taxon>Mollusca</taxon>
        <taxon>Bivalvia</taxon>
        <taxon>Autobranchia</taxon>
        <taxon>Heteroconchia</taxon>
        <taxon>Palaeoheterodonta</taxon>
        <taxon>Unionida</taxon>
        <taxon>Unionoidea</taxon>
        <taxon>Unionidae</taxon>
        <taxon>Ambleminae</taxon>
        <taxon>Lampsilini</taxon>
        <taxon>Potamilus</taxon>
    </lineage>
</organism>
<evidence type="ECO:0000256" key="10">
    <source>
        <dbReference type="ARBA" id="ARBA00022741"/>
    </source>
</evidence>
<dbReference type="PANTHER" id="PTHR46278:SF2">
    <property type="entry name" value="ASPARTATE-SEMIALDEHYDE DEHYDROGENASE"/>
    <property type="match status" value="1"/>
</dbReference>
<evidence type="ECO:0000256" key="5">
    <source>
        <dbReference type="ARBA" id="ARBA00010584"/>
    </source>
</evidence>
<sequence length="1147" mass="128517">MANVQYNIAVAGATGAVGQEFLTLLEARNFSVGKLKLLASARSAGTTLNFKGKPYKVEELKADSFQDCDIAFFSAGGDRSKEFAPHAAKAGAVVIDNSSAFRMDKDVPLVVPECNPDAVMQHKNIIANPNCSTIQMVVALKPIHMQFGIKRVRVATYQAVSGTGQSAIEEMENQIRQYTKGEMVTHKLYPKQILFNLIPHVDVFLEDGYTKEEMKMVHETRKIMDAPAMEISATCVRVPVFRSHSEAIWIETDKPITPDAALAVWEKAPGIKIINRKEPGGYPTPLEVTKSYDTYVGRVRQDIACRNGLSFWCVADQLYKGAALNDLKSDPYIRECLDYWRQLFGEEIQKIEKALFLSAEKHAGQVRKSGEPYIYHTLRVARRVSEFLTDIVAVIGAILHDTIEDSNLKADEIEKIFDRQTANIVSALTKVKGDTSLTFERLLKHGQQDLRIILIKLIDRADNLRDLSVFVRKKAIRIADESVSFYAPLARELGMREIEDEINNLGFKTRAPALYSRIEKLTAEIAADQRPLTEKIIRTIEAELGASLFIRANPVSKYPYEYMTEGIKRITFEKPTIQVIVPTPTECYLALGKIHGRYNCVPKSIRDYISNPMSTGWKSLVSEVFMEKTQVRLQFMTPEFERSNRYGIINYMKESAGPEASRYKYIQRYISFCLQLIREDIKANRATEEEIRKKNAEFSPTGSPHGIKPLHKISAKNRPERLEEAFRYISRKEIHTTTPAGKTIKTMQGATILDFAFAVSKDLGRKSYGGQINGTFYPNDTLLSEGDTVYITAKDNIEPTEECLKNKNLTRLKPLLNKKDTPPLSGKLEYQREEQTQSKETVSLLGRLKKNIKGFNRSMLDGIKNAMLGNRELDESVLDDIEEQLLIADIGVHTARQVISIVQTELTKGSVKHKEDVIRLIRKIFHDIMSQSAKQPDWSAQKPTVVMAIGVNGAGKTTSVGKLAFKLKKEGKKVLIAACDTFRAAATEQLAVWAERSGADIYTKPSGADPSAVAFEAAEKAVREGYDVLICDTSGRLHTKKNLMDELSKMKRVTGKNSPNAPHYTLLTLDASSGQNAIRQAKEFSEMIGYDGLIMTKLDGSSKGGTLIGIINEFKVPVYYIGLGEKIDDFYPFDAQTYVNELFPEDS</sequence>
<dbReference type="SMART" id="SM00382">
    <property type="entry name" value="AAA"/>
    <property type="match status" value="1"/>
</dbReference>
<comment type="pathway">
    <text evidence="2">Amino-acid biosynthesis; L-methionine biosynthesis via de novo pathway; L-homoserine from L-aspartate: step 2/3.</text>
</comment>
<dbReference type="CDD" id="cd02316">
    <property type="entry name" value="VcASADH2_like_N"/>
    <property type="match status" value="1"/>
</dbReference>
<keyword evidence="8" id="KW-0028">Amino-acid biosynthesis</keyword>
<evidence type="ECO:0000259" key="21">
    <source>
        <dbReference type="PROSITE" id="PS51880"/>
    </source>
</evidence>
<dbReference type="GO" id="GO:0009086">
    <property type="term" value="P:methionine biosynthetic process"/>
    <property type="evidence" value="ECO:0007669"/>
    <property type="project" value="UniProtKB-KW"/>
</dbReference>
<keyword evidence="18" id="KW-0675">Receptor</keyword>
<dbReference type="InterPro" id="IPR004390">
    <property type="entry name" value="SR_rcpt_FtsY"/>
</dbReference>
<dbReference type="Pfam" id="PF02774">
    <property type="entry name" value="Semialdhyde_dhC"/>
    <property type="match status" value="1"/>
</dbReference>
<dbReference type="HAMAP" id="MF_00920">
    <property type="entry name" value="FtsY"/>
    <property type="match status" value="1"/>
</dbReference>
<comment type="subunit">
    <text evidence="6">Homodimer.</text>
</comment>
<dbReference type="InterPro" id="IPR004095">
    <property type="entry name" value="TGS"/>
</dbReference>
<dbReference type="InterPro" id="IPR036291">
    <property type="entry name" value="NAD(P)-bd_dom_sf"/>
</dbReference>
<evidence type="ECO:0000256" key="8">
    <source>
        <dbReference type="ARBA" id="ARBA00022605"/>
    </source>
</evidence>
<evidence type="ECO:0000256" key="19">
    <source>
        <dbReference type="ARBA" id="ARBA00047891"/>
    </source>
</evidence>
<proteinExistence type="inferred from homology"/>
<dbReference type="InterPro" id="IPR000534">
    <property type="entry name" value="Semialdehyde_DH_NAD-bd"/>
</dbReference>
<gene>
    <name evidence="22" type="ORF">CHS0354_002074</name>
</gene>
<dbReference type="Pfam" id="PF02824">
    <property type="entry name" value="TGS"/>
    <property type="match status" value="1"/>
</dbReference>
<dbReference type="Gene3D" id="3.30.460.10">
    <property type="entry name" value="Beta Polymerase, domain 2"/>
    <property type="match status" value="1"/>
</dbReference>
<reference evidence="22" key="3">
    <citation type="submission" date="2023-05" db="EMBL/GenBank/DDBJ databases">
        <authorList>
            <person name="Smith C.H."/>
        </authorList>
    </citation>
    <scope>NUCLEOTIDE SEQUENCE</scope>
    <source>
        <strain evidence="22">CHS0354</strain>
        <tissue evidence="22">Mantle</tissue>
    </source>
</reference>
<dbReference type="FunFam" id="3.40.50.300:FF:000053">
    <property type="entry name" value="Signal recognition particle receptor FtsY"/>
    <property type="match status" value="1"/>
</dbReference>
<dbReference type="Gene3D" id="3.30.360.10">
    <property type="entry name" value="Dihydrodipicolinate Reductase, domain 2"/>
    <property type="match status" value="1"/>
</dbReference>
<evidence type="ECO:0000256" key="9">
    <source>
        <dbReference type="ARBA" id="ARBA00022697"/>
    </source>
</evidence>
<keyword evidence="15" id="KW-0472">Membrane</keyword>
<protein>
    <recommendedName>
        <fullName evidence="7">aspartate-semialdehyde dehydrogenase</fullName>
        <ecNumber evidence="7">1.2.1.11</ecNumber>
    </recommendedName>
</protein>
<dbReference type="SUPFAM" id="SSF109604">
    <property type="entry name" value="HD-domain/PDEase-like"/>
    <property type="match status" value="1"/>
</dbReference>
<dbReference type="NCBIfam" id="TIGR00064">
    <property type="entry name" value="ftsY"/>
    <property type="match status" value="1"/>
</dbReference>
<evidence type="ECO:0000256" key="2">
    <source>
        <dbReference type="ARBA" id="ARBA00005021"/>
    </source>
</evidence>
<dbReference type="SMART" id="SM00471">
    <property type="entry name" value="HDc"/>
    <property type="match status" value="1"/>
</dbReference>
<keyword evidence="23" id="KW-1185">Reference proteome</keyword>
<evidence type="ECO:0000256" key="18">
    <source>
        <dbReference type="ARBA" id="ARBA00023170"/>
    </source>
</evidence>
<comment type="pathway">
    <text evidence="4">Amino-acid biosynthesis; L-threonine biosynthesis; L-threonine from L-aspartate: step 2/5.</text>
</comment>
<dbReference type="SUPFAM" id="SSF81271">
    <property type="entry name" value="TGS-like"/>
    <property type="match status" value="1"/>
</dbReference>
<dbReference type="GO" id="GO:0051287">
    <property type="term" value="F:NAD binding"/>
    <property type="evidence" value="ECO:0007669"/>
    <property type="project" value="InterPro"/>
</dbReference>
<dbReference type="CDD" id="cd17874">
    <property type="entry name" value="FtsY"/>
    <property type="match status" value="1"/>
</dbReference>
<keyword evidence="10" id="KW-0547">Nucleotide-binding</keyword>
<dbReference type="InterPro" id="IPR013822">
    <property type="entry name" value="Signal_recog_particl_SRP54_hlx"/>
</dbReference>
<feature type="region of interest" description="Disordered" evidence="20">
    <location>
        <begin position="692"/>
        <end position="714"/>
    </location>
</feature>
<evidence type="ECO:0000313" key="23">
    <source>
        <dbReference type="Proteomes" id="UP001195483"/>
    </source>
</evidence>
<dbReference type="GO" id="GO:0009088">
    <property type="term" value="P:threonine biosynthetic process"/>
    <property type="evidence" value="ECO:0007669"/>
    <property type="project" value="UniProtKB-KW"/>
</dbReference>
<evidence type="ECO:0000256" key="20">
    <source>
        <dbReference type="SAM" id="MobiDB-lite"/>
    </source>
</evidence>
<dbReference type="InterPro" id="IPR043519">
    <property type="entry name" value="NT_sf"/>
</dbReference>
<dbReference type="InterPro" id="IPR012675">
    <property type="entry name" value="Beta-grasp_dom_sf"/>
</dbReference>
<evidence type="ECO:0000256" key="13">
    <source>
        <dbReference type="ARBA" id="ARBA00023002"/>
    </source>
</evidence>
<dbReference type="InterPro" id="IPR005986">
    <property type="entry name" value="Asp_semialdehyde_DH_beta"/>
</dbReference>
<dbReference type="EMBL" id="JAEAOA010000186">
    <property type="protein sequence ID" value="KAK3604266.1"/>
    <property type="molecule type" value="Genomic_DNA"/>
</dbReference>
<keyword evidence="16" id="KW-0457">Lysine biosynthesis</keyword>
<dbReference type="PANTHER" id="PTHR46278">
    <property type="entry name" value="DEHYDROGENASE, PUTATIVE-RELATED"/>
    <property type="match status" value="1"/>
</dbReference>
<evidence type="ECO:0000256" key="12">
    <source>
        <dbReference type="ARBA" id="ARBA00022915"/>
    </source>
</evidence>
<dbReference type="PROSITE" id="PS00300">
    <property type="entry name" value="SRP54"/>
    <property type="match status" value="1"/>
</dbReference>